<dbReference type="EMBL" id="LNIX01000003">
    <property type="protein sequence ID" value="OXA56677.1"/>
    <property type="molecule type" value="Genomic_DNA"/>
</dbReference>
<evidence type="ECO:0000259" key="2">
    <source>
        <dbReference type="Pfam" id="PF13837"/>
    </source>
</evidence>
<evidence type="ECO:0000313" key="4">
    <source>
        <dbReference type="Proteomes" id="UP000198287"/>
    </source>
</evidence>
<feature type="compositionally biased region" description="Low complexity" evidence="1">
    <location>
        <begin position="335"/>
        <end position="355"/>
    </location>
</feature>
<feature type="region of interest" description="Disordered" evidence="1">
    <location>
        <begin position="494"/>
        <end position="545"/>
    </location>
</feature>
<dbReference type="PANTHER" id="PTHR47595">
    <property type="entry name" value="HEAT SHOCK 70 KDA PROTEIN 14"/>
    <property type="match status" value="1"/>
</dbReference>
<dbReference type="Proteomes" id="UP000198287">
    <property type="component" value="Unassembled WGS sequence"/>
</dbReference>
<feature type="region of interest" description="Disordered" evidence="1">
    <location>
        <begin position="404"/>
        <end position="444"/>
    </location>
</feature>
<dbReference type="Pfam" id="PF13837">
    <property type="entry name" value="Myb_DNA-bind_4"/>
    <property type="match status" value="1"/>
</dbReference>
<dbReference type="InterPro" id="IPR044822">
    <property type="entry name" value="Myb_DNA-bind_4"/>
</dbReference>
<organism evidence="3 4">
    <name type="scientific">Folsomia candida</name>
    <name type="common">Springtail</name>
    <dbReference type="NCBI Taxonomy" id="158441"/>
    <lineage>
        <taxon>Eukaryota</taxon>
        <taxon>Metazoa</taxon>
        <taxon>Ecdysozoa</taxon>
        <taxon>Arthropoda</taxon>
        <taxon>Hexapoda</taxon>
        <taxon>Collembola</taxon>
        <taxon>Entomobryomorpha</taxon>
        <taxon>Isotomoidea</taxon>
        <taxon>Isotomidae</taxon>
        <taxon>Proisotominae</taxon>
        <taxon>Folsomia</taxon>
    </lineage>
</organism>
<feature type="compositionally biased region" description="Acidic residues" evidence="1">
    <location>
        <begin position="494"/>
        <end position="529"/>
    </location>
</feature>
<feature type="compositionally biased region" description="Polar residues" evidence="1">
    <location>
        <begin position="312"/>
        <end position="334"/>
    </location>
</feature>
<name>A0A226EHY1_FOLCA</name>
<sequence>MFICRPFLHDGNASVTITPTNGGGASDLLQKFIKQENLSKSFSGNTSANLQKIVRNSVPSIVEFQRKAAHKKLQIAKMMGNGGMTASVPDFRKHQGHQNHQSMMSEYNDPMQVASRRARSNNFTLNETFALLKIWASPEMQWQMKHNFRNFRVWEAISFAMQELGHDRTAIQCKNRIQNLTSIYYRIKKTKQDYRSFNFPYYKIIGDVLDGKKNGSNATMPPNMAEFIQHFTTNASGVVSPTQVNSGVGHGSSGMAAHMALVEEYQHLINGNPEVTMTSTGERSSSSNGTNGMNVLSPEVSISEGDSPIRMDSQQTIRSNSQSASTSAQKNHTGSNSNNSPVNRNSNANGSSSSSGVKHEQEDGGLEDGSIPSENENHEVSDFDDGTMYNADEETMAMLGRAENYSGCGRGKRSMLYPKGTYNNGIPTKRPRGLSSATTASTSGVAEDPIGQYLSEMVDIEREWLNMERERAENERQMMLYMMQILQALICPDQEQEEEGNEDGTMEGNDNEAEATENEYTENENENDDSEIREMIEQQENLDTE</sequence>
<evidence type="ECO:0000313" key="3">
    <source>
        <dbReference type="EMBL" id="OXA56677.1"/>
    </source>
</evidence>
<feature type="region of interest" description="Disordered" evidence="1">
    <location>
        <begin position="272"/>
        <end position="388"/>
    </location>
</feature>
<reference evidence="3 4" key="1">
    <citation type="submission" date="2015-12" db="EMBL/GenBank/DDBJ databases">
        <title>The genome of Folsomia candida.</title>
        <authorList>
            <person name="Faddeeva A."/>
            <person name="Derks M.F."/>
            <person name="Anvar Y."/>
            <person name="Smit S."/>
            <person name="Van Straalen N."/>
            <person name="Roelofs D."/>
        </authorList>
    </citation>
    <scope>NUCLEOTIDE SEQUENCE [LARGE SCALE GENOMIC DNA]</scope>
    <source>
        <strain evidence="3 4">VU population</strain>
        <tissue evidence="3">Whole body</tissue>
    </source>
</reference>
<evidence type="ECO:0000256" key="1">
    <source>
        <dbReference type="SAM" id="MobiDB-lite"/>
    </source>
</evidence>
<keyword evidence="4" id="KW-1185">Reference proteome</keyword>
<feature type="compositionally biased region" description="Polar residues" evidence="1">
    <location>
        <begin position="273"/>
        <end position="294"/>
    </location>
</feature>
<proteinExistence type="predicted"/>
<dbReference type="Gene3D" id="1.10.10.60">
    <property type="entry name" value="Homeodomain-like"/>
    <property type="match status" value="1"/>
</dbReference>
<dbReference type="AlphaFoldDB" id="A0A226EHY1"/>
<dbReference type="PANTHER" id="PTHR47595:SF1">
    <property type="entry name" value="MYB_SANT-LIKE DNA-BINDING DOMAIN-CONTAINING PROTEIN"/>
    <property type="match status" value="1"/>
</dbReference>
<protein>
    <submittedName>
        <fullName evidence="3">Trihelix transcription factor GT-3a</fullName>
    </submittedName>
</protein>
<dbReference type="OrthoDB" id="691673at2759"/>
<accession>A0A226EHY1</accession>
<feature type="domain" description="Myb/SANT-like DNA-binding" evidence="2">
    <location>
        <begin position="121"/>
        <end position="203"/>
    </location>
</feature>
<comment type="caution">
    <text evidence="3">The sequence shown here is derived from an EMBL/GenBank/DDBJ whole genome shotgun (WGS) entry which is preliminary data.</text>
</comment>
<gene>
    <name evidence="3" type="ORF">Fcan01_08277</name>
</gene>
<dbReference type="OMA" id="ASPEMQW"/>